<keyword evidence="8" id="KW-0747">Spliceosome</keyword>
<keyword evidence="5" id="KW-0507">mRNA processing</keyword>
<dbReference type="Proteomes" id="UP000717515">
    <property type="component" value="Unassembled WGS sequence"/>
</dbReference>
<evidence type="ECO:0000259" key="17">
    <source>
        <dbReference type="Pfam" id="PF01433"/>
    </source>
</evidence>
<keyword evidence="9" id="KW-0378">Hydrolase</keyword>
<dbReference type="EMBL" id="JAIFTL010000182">
    <property type="protein sequence ID" value="KAG9321799.1"/>
    <property type="molecule type" value="Genomic_DNA"/>
</dbReference>
<comment type="similarity">
    <text evidence="2">Belongs to the PRP38 family.</text>
</comment>
<evidence type="ECO:0000256" key="2">
    <source>
        <dbReference type="ARBA" id="ARBA00006164"/>
    </source>
</evidence>
<dbReference type="Pfam" id="PF11838">
    <property type="entry name" value="ERAP1_C"/>
    <property type="match status" value="1"/>
</dbReference>
<dbReference type="InterPro" id="IPR005037">
    <property type="entry name" value="PRP38"/>
</dbReference>
<dbReference type="Pfam" id="PF17900">
    <property type="entry name" value="Peptidase_M1_N"/>
    <property type="match status" value="1"/>
</dbReference>
<evidence type="ECO:0000256" key="16">
    <source>
        <dbReference type="PIRSR" id="PIRSR634016-4"/>
    </source>
</evidence>
<keyword evidence="11" id="KW-0482">Metalloprotease</keyword>
<dbReference type="GO" id="GO:0042277">
    <property type="term" value="F:peptide binding"/>
    <property type="evidence" value="ECO:0007669"/>
    <property type="project" value="TreeGrafter"/>
</dbReference>
<feature type="domain" description="ERAP1-like C-terminal" evidence="18">
    <location>
        <begin position="746"/>
        <end position="1068"/>
    </location>
</feature>
<dbReference type="FunFam" id="1.25.50.20:FF:000002">
    <property type="entry name" value="Aminopeptidase"/>
    <property type="match status" value="1"/>
</dbReference>
<dbReference type="FunFam" id="1.10.390.10:FF:000001">
    <property type="entry name" value="Aminopeptidase"/>
    <property type="match status" value="1"/>
</dbReference>
<evidence type="ECO:0000256" key="7">
    <source>
        <dbReference type="ARBA" id="ARBA00022723"/>
    </source>
</evidence>
<keyword evidence="10 15" id="KW-0862">Zinc</keyword>
<name>A0A9P8A0Q1_MORAP</name>
<feature type="site" description="Transition state stabilizer" evidence="16">
    <location>
        <position position="609"/>
    </location>
</feature>
<evidence type="ECO:0000259" key="19">
    <source>
        <dbReference type="Pfam" id="PF17900"/>
    </source>
</evidence>
<dbReference type="InterPro" id="IPR027268">
    <property type="entry name" value="Peptidase_M4/M1_CTD_sf"/>
</dbReference>
<evidence type="ECO:0000256" key="4">
    <source>
        <dbReference type="ARBA" id="ARBA00022438"/>
    </source>
</evidence>
<accession>A0A9P8A0Q1</accession>
<evidence type="ECO:0000256" key="9">
    <source>
        <dbReference type="ARBA" id="ARBA00022801"/>
    </source>
</evidence>
<evidence type="ECO:0000256" key="6">
    <source>
        <dbReference type="ARBA" id="ARBA00022670"/>
    </source>
</evidence>
<dbReference type="GO" id="GO:0008270">
    <property type="term" value="F:zinc ion binding"/>
    <property type="evidence" value="ECO:0007669"/>
    <property type="project" value="InterPro"/>
</dbReference>
<dbReference type="InterPro" id="IPR034016">
    <property type="entry name" value="M1_APN-typ"/>
</dbReference>
<gene>
    <name evidence="20" type="ORF">KVV02_006545</name>
</gene>
<dbReference type="InterPro" id="IPR045357">
    <property type="entry name" value="Aminopeptidase_N-like_N"/>
</dbReference>
<dbReference type="Gene3D" id="1.10.390.10">
    <property type="entry name" value="Neutral Protease Domain 2"/>
    <property type="match status" value="1"/>
</dbReference>
<evidence type="ECO:0000256" key="5">
    <source>
        <dbReference type="ARBA" id="ARBA00022664"/>
    </source>
</evidence>
<comment type="cofactor">
    <cofactor evidence="15">
        <name>Zn(2+)</name>
        <dbReference type="ChEBI" id="CHEBI:29105"/>
    </cofactor>
    <text evidence="15">Binds 1 zinc ion per subunit.</text>
</comment>
<dbReference type="InterPro" id="IPR050344">
    <property type="entry name" value="Peptidase_M1_aminopeptidases"/>
</dbReference>
<evidence type="ECO:0008006" key="22">
    <source>
        <dbReference type="Google" id="ProtNLM"/>
    </source>
</evidence>
<keyword evidence="13" id="KW-0539">Nucleus</keyword>
<dbReference type="PANTHER" id="PTHR11533:SF171">
    <property type="entry name" value="AMINOPEPTIDASE"/>
    <property type="match status" value="1"/>
</dbReference>
<evidence type="ECO:0000313" key="20">
    <source>
        <dbReference type="EMBL" id="KAG9321799.1"/>
    </source>
</evidence>
<feature type="binding site" evidence="15">
    <location>
        <position position="527"/>
    </location>
    <ligand>
        <name>Zn(2+)</name>
        <dbReference type="ChEBI" id="CHEBI:29105"/>
        <note>catalytic</note>
    </ligand>
</feature>
<dbReference type="CDD" id="cd09601">
    <property type="entry name" value="M1_APN-Q_like"/>
    <property type="match status" value="1"/>
</dbReference>
<dbReference type="GO" id="GO:0043171">
    <property type="term" value="P:peptide catabolic process"/>
    <property type="evidence" value="ECO:0007669"/>
    <property type="project" value="TreeGrafter"/>
</dbReference>
<feature type="domain" description="Peptidase M1 membrane alanine aminopeptidase" evidence="17">
    <location>
        <begin position="452"/>
        <end position="668"/>
    </location>
</feature>
<dbReference type="AlphaFoldDB" id="A0A9P8A0Q1"/>
<dbReference type="Gene3D" id="2.60.40.1730">
    <property type="entry name" value="tricorn interacting facor f3 domain"/>
    <property type="match status" value="1"/>
</dbReference>
<dbReference type="InterPro" id="IPR024571">
    <property type="entry name" value="ERAP1-like_C_dom"/>
</dbReference>
<dbReference type="SUPFAM" id="SSF55486">
    <property type="entry name" value="Metalloproteases ('zincins'), catalytic domain"/>
    <property type="match status" value="1"/>
</dbReference>
<evidence type="ECO:0000256" key="1">
    <source>
        <dbReference type="ARBA" id="ARBA00004123"/>
    </source>
</evidence>
<dbReference type="PANTHER" id="PTHR11533">
    <property type="entry name" value="PROTEASE M1 ZINC METALLOPROTEASE"/>
    <property type="match status" value="1"/>
</dbReference>
<dbReference type="GO" id="GO:0005737">
    <property type="term" value="C:cytoplasm"/>
    <property type="evidence" value="ECO:0007669"/>
    <property type="project" value="TreeGrafter"/>
</dbReference>
<organism evidence="20 21">
    <name type="scientific">Mortierella alpina</name>
    <name type="common">Oleaginous fungus</name>
    <name type="synonym">Mortierella renispora</name>
    <dbReference type="NCBI Taxonomy" id="64518"/>
    <lineage>
        <taxon>Eukaryota</taxon>
        <taxon>Fungi</taxon>
        <taxon>Fungi incertae sedis</taxon>
        <taxon>Mucoromycota</taxon>
        <taxon>Mortierellomycotina</taxon>
        <taxon>Mortierellomycetes</taxon>
        <taxon>Mortierellales</taxon>
        <taxon>Mortierellaceae</taxon>
        <taxon>Mortierella</taxon>
    </lineage>
</organism>
<keyword evidence="12" id="KW-0508">mRNA splicing</keyword>
<dbReference type="GO" id="GO:0006508">
    <property type="term" value="P:proteolysis"/>
    <property type="evidence" value="ECO:0007669"/>
    <property type="project" value="UniProtKB-KW"/>
</dbReference>
<dbReference type="SUPFAM" id="SSF63737">
    <property type="entry name" value="Leukotriene A4 hydrolase N-terminal domain"/>
    <property type="match status" value="1"/>
</dbReference>
<dbReference type="FunFam" id="2.60.40.1730:FF:000002">
    <property type="entry name" value="Aminopeptidase"/>
    <property type="match status" value="1"/>
</dbReference>
<evidence type="ECO:0000256" key="11">
    <source>
        <dbReference type="ARBA" id="ARBA00023049"/>
    </source>
</evidence>
<dbReference type="InterPro" id="IPR014782">
    <property type="entry name" value="Peptidase_M1_dom"/>
</dbReference>
<proteinExistence type="inferred from homology"/>
<dbReference type="InterPro" id="IPR001930">
    <property type="entry name" value="Peptidase_M1"/>
</dbReference>
<feature type="binding site" evidence="15">
    <location>
        <position position="523"/>
    </location>
    <ligand>
        <name>Zn(2+)</name>
        <dbReference type="ChEBI" id="CHEBI:29105"/>
        <note>catalytic</note>
    </ligand>
</feature>
<dbReference type="GO" id="GO:0008380">
    <property type="term" value="P:RNA splicing"/>
    <property type="evidence" value="ECO:0007669"/>
    <property type="project" value="UniProtKB-KW"/>
</dbReference>
<comment type="subcellular location">
    <subcellularLocation>
        <location evidence="1">Nucleus</location>
    </subcellularLocation>
</comment>
<keyword evidence="6" id="KW-0645">Protease</keyword>
<evidence type="ECO:0000256" key="12">
    <source>
        <dbReference type="ARBA" id="ARBA00023187"/>
    </source>
</evidence>
<feature type="binding site" evidence="15">
    <location>
        <position position="546"/>
    </location>
    <ligand>
        <name>Zn(2+)</name>
        <dbReference type="ChEBI" id="CHEBI:29105"/>
        <note>catalytic</note>
    </ligand>
</feature>
<evidence type="ECO:0000256" key="14">
    <source>
        <dbReference type="PIRSR" id="PIRSR634016-1"/>
    </source>
</evidence>
<evidence type="ECO:0000256" key="15">
    <source>
        <dbReference type="PIRSR" id="PIRSR634016-3"/>
    </source>
</evidence>
<keyword evidence="7 15" id="KW-0479">Metal-binding</keyword>
<dbReference type="GO" id="GO:0016020">
    <property type="term" value="C:membrane"/>
    <property type="evidence" value="ECO:0007669"/>
    <property type="project" value="TreeGrafter"/>
</dbReference>
<dbReference type="Pfam" id="PF03371">
    <property type="entry name" value="PRP38"/>
    <property type="match status" value="1"/>
</dbReference>
<keyword evidence="4" id="KW-0031">Aminopeptidase</keyword>
<comment type="caution">
    <text evidence="20">The sequence shown here is derived from an EMBL/GenBank/DDBJ whole genome shotgun (WGS) entry which is preliminary data.</text>
</comment>
<dbReference type="PRINTS" id="PR00756">
    <property type="entry name" value="ALADIPTASE"/>
</dbReference>
<dbReference type="GO" id="GO:0005681">
    <property type="term" value="C:spliceosomal complex"/>
    <property type="evidence" value="ECO:0007669"/>
    <property type="project" value="UniProtKB-KW"/>
</dbReference>
<protein>
    <recommendedName>
        <fullName evidence="22">Aminopeptidase</fullName>
    </recommendedName>
</protein>
<dbReference type="Gene3D" id="1.25.50.20">
    <property type="match status" value="1"/>
</dbReference>
<evidence type="ECO:0000313" key="21">
    <source>
        <dbReference type="Proteomes" id="UP000717515"/>
    </source>
</evidence>
<evidence type="ECO:0000259" key="18">
    <source>
        <dbReference type="Pfam" id="PF11838"/>
    </source>
</evidence>
<evidence type="ECO:0000256" key="8">
    <source>
        <dbReference type="ARBA" id="ARBA00022728"/>
    </source>
</evidence>
<evidence type="ECO:0000256" key="10">
    <source>
        <dbReference type="ARBA" id="ARBA00022833"/>
    </source>
</evidence>
<dbReference type="GO" id="GO:0005615">
    <property type="term" value="C:extracellular space"/>
    <property type="evidence" value="ECO:0007669"/>
    <property type="project" value="TreeGrafter"/>
</dbReference>
<dbReference type="GO" id="GO:0006397">
    <property type="term" value="P:mRNA processing"/>
    <property type="evidence" value="ECO:0007669"/>
    <property type="project" value="UniProtKB-KW"/>
</dbReference>
<comment type="similarity">
    <text evidence="3">Belongs to the peptidase M1 family.</text>
</comment>
<reference evidence="20" key="1">
    <citation type="submission" date="2021-07" db="EMBL/GenBank/DDBJ databases">
        <title>Draft genome of Mortierella alpina, strain LL118, isolated from an aspen leaf litter sample.</title>
        <authorList>
            <person name="Yang S."/>
            <person name="Vinatzer B.A."/>
        </authorList>
    </citation>
    <scope>NUCLEOTIDE SEQUENCE</scope>
    <source>
        <strain evidence="20">LL118</strain>
    </source>
</reference>
<evidence type="ECO:0000256" key="3">
    <source>
        <dbReference type="ARBA" id="ARBA00010136"/>
    </source>
</evidence>
<dbReference type="Gene3D" id="2.60.40.1910">
    <property type="match status" value="1"/>
</dbReference>
<sequence length="1090" mass="123893">MAMDNKTVRDAIQIRGTDPQFLIEKILRTRIYESTYWKEQCFGLTESSIIEKAYQLTYIGGQYGVQKPTEFICLVLKLLQLQPREEIVIKYITGLDESENNKYLRALGAFYLRLVGKPVDIYKYLESLLADSRKLRKRGAGGYSIIHMDEFVDELLREERVCDVVLPRLVKRHVLEDAGELDPRISTLEKLEMELEEERKAEERAARGEDDDSSTPFIIVMAPERVVLPKNVTPVHYDLKLTPNLETFVFSGEVAISVNVHEPTSVIKLNAKKLAIHRATITVDGESYKAAIDTSSDQIAIFTFAQPVPKGSAVLEIDFDGELNDRMNGFYRSQYKDKDGNPKYMAVTLFEACDARQAFPCWDEPEAKATFSIALVVPSQLTALSNMPIKEMTVVEPEVVTVYFEKTPIMSTYLVAFAVGDFEYIETSTTELETPVVCRVYTLPGLVEQGRFALEITPKILKYFSKIFGTAYPLPKLDHIAVPDFSGAMENWGLITYRTVALLYDEKTSAASDKEQVAYTVAHEIAHQWFGNLVTMEWWEHLWLNEGFATWVGTLAVDHVFPEWDTWSNFVISEYQQGLSLDSLRSSHPIEVPVADPHEIHQIFDAISYSKGAAVIRMLSNWLTVDVFLAGIRRYLKKHEYKNATTDDLWNALTEESGIDVREFMNTWTRVIGIPILNVTESEGVVTVEQHRFLSTNDVTPEEDQTIWWVPLGVVPKPASIVDPNQTMKTRQITFEVPAHKDGQGFYLINKNFTGVFRTNYPASAIRQLGLALEAGHPELGVAERAGLLADQASLATSGDSGVDRVFDLIQYYKNEKSFVVWDYLIGKLNHFTSIFSINEQTHERLQRFQRQLVNDLVQELGWEFPKDEEYLTSRLRGVILSCAGLSGHKGTVRESLRRFALFMEEGADQDAVLHPSTRETVFEVALTHGGVKEFEQVMKYYKTSPKQDQQVMCLMAMGSTVHDEELIQRLFEFALSDEVRSQDLMYVLAGLAQNIKTRHAAWAWIKNNWATLHSRYVGNMGMLGCCVKIPVSKMADAAVLKDLEEFFEGKDTKDFERDLEQAKEGLRIKSKWVARDGANLEAWLVQQGY</sequence>
<dbReference type="InterPro" id="IPR042097">
    <property type="entry name" value="Aminopeptidase_N-like_N_sf"/>
</dbReference>
<dbReference type="Pfam" id="PF01433">
    <property type="entry name" value="Peptidase_M1"/>
    <property type="match status" value="1"/>
</dbReference>
<dbReference type="GO" id="GO:0070006">
    <property type="term" value="F:metalloaminopeptidase activity"/>
    <property type="evidence" value="ECO:0007669"/>
    <property type="project" value="TreeGrafter"/>
</dbReference>
<feature type="active site" description="Proton acceptor" evidence="14">
    <location>
        <position position="524"/>
    </location>
</feature>
<evidence type="ECO:0000256" key="13">
    <source>
        <dbReference type="ARBA" id="ARBA00023242"/>
    </source>
</evidence>
<feature type="domain" description="Aminopeptidase N-like N-terminal" evidence="19">
    <location>
        <begin position="234"/>
        <end position="414"/>
    </location>
</feature>